<dbReference type="SMART" id="SM00938">
    <property type="entry name" value="P-II"/>
    <property type="match status" value="1"/>
</dbReference>
<dbReference type="AlphaFoldDB" id="A0A8T7M9Q7"/>
<evidence type="ECO:0000313" key="7">
    <source>
        <dbReference type="Proteomes" id="UP000521676"/>
    </source>
</evidence>
<evidence type="ECO:0000256" key="2">
    <source>
        <dbReference type="ARBA" id="ARBA00023015"/>
    </source>
</evidence>
<dbReference type="EMBL" id="JACATZ010000003">
    <property type="protein sequence ID" value="NWJ48756.1"/>
    <property type="molecule type" value="Genomic_DNA"/>
</dbReference>
<evidence type="ECO:0000256" key="3">
    <source>
        <dbReference type="ARBA" id="ARBA00023163"/>
    </source>
</evidence>
<keyword evidence="4" id="KW-0535">Nitrogen fixation</keyword>
<dbReference type="InterPro" id="IPR002187">
    <property type="entry name" value="N-reg_PII"/>
</dbReference>
<name>A0A8T7M9Q7_9CHLR</name>
<dbReference type="GO" id="GO:0005524">
    <property type="term" value="F:ATP binding"/>
    <property type="evidence" value="ECO:0007669"/>
    <property type="project" value="TreeGrafter"/>
</dbReference>
<dbReference type="Proteomes" id="UP000521676">
    <property type="component" value="Unassembled WGS sequence"/>
</dbReference>
<organism evidence="5 7">
    <name type="scientific">Candidatus Chlorohelix allophototropha</name>
    <dbReference type="NCBI Taxonomy" id="3003348"/>
    <lineage>
        <taxon>Bacteria</taxon>
        <taxon>Bacillati</taxon>
        <taxon>Chloroflexota</taxon>
        <taxon>Chloroflexia</taxon>
        <taxon>Candidatus Chloroheliales</taxon>
        <taxon>Candidatus Chloroheliaceae</taxon>
        <taxon>Candidatus Chlorohelix</taxon>
    </lineage>
</organism>
<evidence type="ECO:0000313" key="8">
    <source>
        <dbReference type="Proteomes" id="UP001431572"/>
    </source>
</evidence>
<keyword evidence="2" id="KW-0805">Transcription regulation</keyword>
<dbReference type="PANTHER" id="PTHR30115:SF13">
    <property type="entry name" value="PII-LIKE PROTEIN GLNBI"/>
    <property type="match status" value="1"/>
</dbReference>
<dbReference type="GO" id="GO:0005829">
    <property type="term" value="C:cytosol"/>
    <property type="evidence" value="ECO:0007669"/>
    <property type="project" value="TreeGrafter"/>
</dbReference>
<sequence>MKMIRAIVRPERAEVVASSLAAAGFPALTRMDVYGRGKQKGISFDSIKYEELPKSLLMIVVEDENVSKVTSIIQVSALTGYYGDGKILVTPVDTAYTIRTGEEGL</sequence>
<dbReference type="EMBL" id="CP128400">
    <property type="protein sequence ID" value="WJW68690.1"/>
    <property type="molecule type" value="Genomic_DNA"/>
</dbReference>
<keyword evidence="3" id="KW-0804">Transcription</keyword>
<dbReference type="InterPro" id="IPR011322">
    <property type="entry name" value="N-reg_PII-like_a/b"/>
</dbReference>
<dbReference type="InterPro" id="IPR015867">
    <property type="entry name" value="N-reg_PII/ATP_PRibTrfase_C"/>
</dbReference>
<accession>A0A8T7M9Q7</accession>
<dbReference type="GO" id="GO:0006808">
    <property type="term" value="P:regulation of nitrogen utilization"/>
    <property type="evidence" value="ECO:0007669"/>
    <property type="project" value="InterPro"/>
</dbReference>
<dbReference type="Proteomes" id="UP001431572">
    <property type="component" value="Chromosome 2"/>
</dbReference>
<dbReference type="PRINTS" id="PR00340">
    <property type="entry name" value="PIIGLNB"/>
</dbReference>
<dbReference type="Pfam" id="PF00543">
    <property type="entry name" value="P-II"/>
    <property type="match status" value="1"/>
</dbReference>
<dbReference type="PROSITE" id="PS51343">
    <property type="entry name" value="PII_GLNB_DOM"/>
    <property type="match status" value="1"/>
</dbReference>
<dbReference type="Gene3D" id="3.30.70.120">
    <property type="match status" value="1"/>
</dbReference>
<evidence type="ECO:0000256" key="4">
    <source>
        <dbReference type="ARBA" id="ARBA00023231"/>
    </source>
</evidence>
<keyword evidence="8" id="KW-1185">Reference proteome</keyword>
<comment type="function">
    <text evidence="1">Could be involved in the regulation of nitrogen fixation.</text>
</comment>
<dbReference type="PANTHER" id="PTHR30115">
    <property type="entry name" value="NITROGEN REGULATORY PROTEIN P-II"/>
    <property type="match status" value="1"/>
</dbReference>
<proteinExistence type="predicted"/>
<evidence type="ECO:0000313" key="6">
    <source>
        <dbReference type="EMBL" id="WJW68690.1"/>
    </source>
</evidence>
<dbReference type="SUPFAM" id="SSF54913">
    <property type="entry name" value="GlnB-like"/>
    <property type="match status" value="1"/>
</dbReference>
<reference evidence="6" key="2">
    <citation type="journal article" date="2024" name="Nature">
        <title>Anoxygenic phototroph of the Chloroflexota uses a type I reaction centre.</title>
        <authorList>
            <person name="Tsuji J.M."/>
            <person name="Shaw N.A."/>
            <person name="Nagashima S."/>
            <person name="Venkiteswaran J.J."/>
            <person name="Schiff S.L."/>
            <person name="Watanabe T."/>
            <person name="Fukui M."/>
            <person name="Hanada S."/>
            <person name="Tank M."/>
            <person name="Neufeld J.D."/>
        </authorList>
    </citation>
    <scope>NUCLEOTIDE SEQUENCE</scope>
    <source>
        <strain evidence="6">L227-S17</strain>
    </source>
</reference>
<gene>
    <name evidence="5" type="ORF">HXX08_23095</name>
    <name evidence="6" type="ORF">OZ401_004306</name>
</gene>
<evidence type="ECO:0000256" key="1">
    <source>
        <dbReference type="ARBA" id="ARBA00002440"/>
    </source>
</evidence>
<protein>
    <submittedName>
        <fullName evidence="5">P-II family nitrogen regulator</fullName>
    </submittedName>
</protein>
<evidence type="ECO:0000313" key="5">
    <source>
        <dbReference type="EMBL" id="NWJ48756.1"/>
    </source>
</evidence>
<dbReference type="GO" id="GO:0030234">
    <property type="term" value="F:enzyme regulator activity"/>
    <property type="evidence" value="ECO:0007669"/>
    <property type="project" value="InterPro"/>
</dbReference>
<dbReference type="RefSeq" id="WP_341470595.1">
    <property type="nucleotide sequence ID" value="NZ_CP128400.1"/>
</dbReference>
<reference evidence="5 7" key="1">
    <citation type="submission" date="2020-06" db="EMBL/GenBank/DDBJ databases">
        <title>Anoxygenic phototrophic Chloroflexota member uses a Type I reaction center.</title>
        <authorList>
            <person name="Tsuji J.M."/>
            <person name="Shaw N.A."/>
            <person name="Nagashima S."/>
            <person name="Venkiteswaran J."/>
            <person name="Schiff S.L."/>
            <person name="Hanada S."/>
            <person name="Tank M."/>
            <person name="Neufeld J.D."/>
        </authorList>
    </citation>
    <scope>NUCLEOTIDE SEQUENCE [LARGE SCALE GENOMIC DNA]</scope>
    <source>
        <strain evidence="5">L227-S17</strain>
    </source>
</reference>